<dbReference type="Proteomes" id="UP000518892">
    <property type="component" value="Unassembled WGS sequence"/>
</dbReference>
<dbReference type="RefSeq" id="WP_183384189.1">
    <property type="nucleotide sequence ID" value="NZ_JACHXR010000007.1"/>
</dbReference>
<feature type="region of interest" description="Disordered" evidence="1">
    <location>
        <begin position="51"/>
        <end position="73"/>
    </location>
</feature>
<sequence length="159" mass="17905">MAGARIQLDIEARSALEALGELLDRVEDPRPAFREIGEYLDLAHRDRWDAQRAPDGTPWAPLSDATKARKKKNRDKILVQDGHLRDLLRYDVSLEELLFGTDRKYGAVQHFGAEQGAFGQTSRGTPIPWGDIPAREWLGLADDEEQPVLEILERHLLGG</sequence>
<accession>A0A7W5EVA4</accession>
<reference evidence="2 3" key="1">
    <citation type="submission" date="2020-08" db="EMBL/GenBank/DDBJ databases">
        <title>Genomic Encyclopedia of Type Strains, Phase III (KMG-III): the genomes of soil and plant-associated and newly described type strains.</title>
        <authorList>
            <person name="Whitman W."/>
        </authorList>
    </citation>
    <scope>NUCLEOTIDE SEQUENCE [LARGE SCALE GENOMIC DNA]</scope>
    <source>
        <strain evidence="2 3">CECT 7744</strain>
    </source>
</reference>
<organism evidence="2 3">
    <name type="scientific">Halomonas stenophila</name>
    <dbReference type="NCBI Taxonomy" id="795312"/>
    <lineage>
        <taxon>Bacteria</taxon>
        <taxon>Pseudomonadati</taxon>
        <taxon>Pseudomonadota</taxon>
        <taxon>Gammaproteobacteria</taxon>
        <taxon>Oceanospirillales</taxon>
        <taxon>Halomonadaceae</taxon>
        <taxon>Halomonas</taxon>
    </lineage>
</organism>
<dbReference type="Pfam" id="PF05069">
    <property type="entry name" value="Phage_tail_S"/>
    <property type="match status" value="1"/>
</dbReference>
<name>A0A7W5EVA4_9GAMM</name>
<dbReference type="InterPro" id="IPR006522">
    <property type="entry name" value="Phage_virion_morphogenesis"/>
</dbReference>
<dbReference type="EMBL" id="JACHXR010000007">
    <property type="protein sequence ID" value="MBB3231712.1"/>
    <property type="molecule type" value="Genomic_DNA"/>
</dbReference>
<evidence type="ECO:0000313" key="3">
    <source>
        <dbReference type="Proteomes" id="UP000518892"/>
    </source>
</evidence>
<proteinExistence type="predicted"/>
<gene>
    <name evidence="2" type="ORF">FHR97_002571</name>
</gene>
<protein>
    <submittedName>
        <fullName evidence="2">Phage virion morphogenesis protein</fullName>
    </submittedName>
</protein>
<keyword evidence="3" id="KW-1185">Reference proteome</keyword>
<evidence type="ECO:0000313" key="2">
    <source>
        <dbReference type="EMBL" id="MBB3231712.1"/>
    </source>
</evidence>
<dbReference type="AlphaFoldDB" id="A0A7W5EVA4"/>
<comment type="caution">
    <text evidence="2">The sequence shown here is derived from an EMBL/GenBank/DDBJ whole genome shotgun (WGS) entry which is preliminary data.</text>
</comment>
<dbReference type="NCBIfam" id="TIGR01635">
    <property type="entry name" value="tail_comp_S"/>
    <property type="match status" value="1"/>
</dbReference>
<evidence type="ECO:0000256" key="1">
    <source>
        <dbReference type="SAM" id="MobiDB-lite"/>
    </source>
</evidence>